<dbReference type="Gene3D" id="3.30.450.20">
    <property type="entry name" value="PAS domain"/>
    <property type="match status" value="1"/>
</dbReference>
<dbReference type="InterPro" id="IPR013767">
    <property type="entry name" value="PAS_fold"/>
</dbReference>
<accession>Q479F0</accession>
<dbReference type="HOGENOM" id="CLU_144643_0_0_4"/>
<dbReference type="CDD" id="cd00130">
    <property type="entry name" value="PAS"/>
    <property type="match status" value="1"/>
</dbReference>
<dbReference type="GO" id="GO:0006355">
    <property type="term" value="P:regulation of DNA-templated transcription"/>
    <property type="evidence" value="ECO:0007669"/>
    <property type="project" value="InterPro"/>
</dbReference>
<dbReference type="InterPro" id="IPR000700">
    <property type="entry name" value="PAS-assoc_C"/>
</dbReference>
<proteinExistence type="predicted"/>
<dbReference type="InterPro" id="IPR001610">
    <property type="entry name" value="PAC"/>
</dbReference>
<sequence>MNEDSRQVSSLAELILEQTADALIYSNRQGVIERWNKAATILFGYQCAEANGQSLDLIIPEELRAAHWRGFEAAFMRGTTRLHGRPTLTRAKHQSGARLYVEMSFSLVTDELGKVLGSVAMARDATERVQREKATAKAGEPTG</sequence>
<reference evidence="3" key="1">
    <citation type="submission" date="2005-08" db="EMBL/GenBank/DDBJ databases">
        <title>Complete sequence of Dechloromonas aromatica RCB.</title>
        <authorList>
            <person name="Salinero K.K."/>
            <person name="Copeland A."/>
            <person name="Lucas S."/>
            <person name="Lapidus A."/>
            <person name="Barry K."/>
            <person name="Detter J.C."/>
            <person name="Glavina T."/>
            <person name="Hammon N."/>
            <person name="Israni S."/>
            <person name="Pitluck S."/>
            <person name="Di Bartolo G."/>
            <person name="Trong S."/>
            <person name="Schmutz J."/>
            <person name="Larimer F."/>
            <person name="Land M."/>
            <person name="Ivanova N."/>
            <person name="Richardson P."/>
        </authorList>
    </citation>
    <scope>NUCLEOTIDE SEQUENCE</scope>
    <source>
        <strain evidence="3">RCB</strain>
    </source>
</reference>
<dbReference type="EMBL" id="CP000089">
    <property type="protein sequence ID" value="AAZ48531.1"/>
    <property type="molecule type" value="Genomic_DNA"/>
</dbReference>
<evidence type="ECO:0000259" key="2">
    <source>
        <dbReference type="PROSITE" id="PS50113"/>
    </source>
</evidence>
<dbReference type="SMART" id="SM00086">
    <property type="entry name" value="PAC"/>
    <property type="match status" value="1"/>
</dbReference>
<dbReference type="AlphaFoldDB" id="Q479F0"/>
<organism evidence="3">
    <name type="scientific">Dechloromonas aromatica (strain RCB)</name>
    <dbReference type="NCBI Taxonomy" id="159087"/>
    <lineage>
        <taxon>Bacteria</taxon>
        <taxon>Pseudomonadati</taxon>
        <taxon>Pseudomonadota</taxon>
        <taxon>Betaproteobacteria</taxon>
        <taxon>Rhodocyclales</taxon>
        <taxon>Azonexaceae</taxon>
        <taxon>Dechloromonas</taxon>
    </lineage>
</organism>
<dbReference type="PROSITE" id="PS50112">
    <property type="entry name" value="PAS"/>
    <property type="match status" value="1"/>
</dbReference>
<dbReference type="NCBIfam" id="TIGR00229">
    <property type="entry name" value="sensory_box"/>
    <property type="match status" value="1"/>
</dbReference>
<dbReference type="InterPro" id="IPR000014">
    <property type="entry name" value="PAS"/>
</dbReference>
<dbReference type="SMART" id="SM00091">
    <property type="entry name" value="PAS"/>
    <property type="match status" value="1"/>
</dbReference>
<feature type="domain" description="PAC" evidence="2">
    <location>
        <begin position="85"/>
        <end position="137"/>
    </location>
</feature>
<dbReference type="STRING" id="159087.Daro_3803"/>
<dbReference type="InterPro" id="IPR035965">
    <property type="entry name" value="PAS-like_dom_sf"/>
</dbReference>
<dbReference type="Pfam" id="PF00989">
    <property type="entry name" value="PAS"/>
    <property type="match status" value="1"/>
</dbReference>
<evidence type="ECO:0000313" key="3">
    <source>
        <dbReference type="EMBL" id="AAZ48531.1"/>
    </source>
</evidence>
<protein>
    <submittedName>
        <fullName evidence="3">PAS protein</fullName>
    </submittedName>
</protein>
<gene>
    <name evidence="3" type="ordered locus">Daro_3803</name>
</gene>
<dbReference type="PROSITE" id="PS50113">
    <property type="entry name" value="PAC"/>
    <property type="match status" value="1"/>
</dbReference>
<evidence type="ECO:0000259" key="1">
    <source>
        <dbReference type="PROSITE" id="PS50112"/>
    </source>
</evidence>
<feature type="domain" description="PAS" evidence="1">
    <location>
        <begin position="8"/>
        <end position="62"/>
    </location>
</feature>
<dbReference type="SUPFAM" id="SSF55785">
    <property type="entry name" value="PYP-like sensor domain (PAS domain)"/>
    <property type="match status" value="1"/>
</dbReference>
<dbReference type="OrthoDB" id="3687827at2"/>
<dbReference type="KEGG" id="dar:Daro_3803"/>
<dbReference type="eggNOG" id="COG5002">
    <property type="taxonomic scope" value="Bacteria"/>
</dbReference>
<name>Q479F0_DECAR</name>